<name>A0A940IER8_9BACT</name>
<evidence type="ECO:0000313" key="2">
    <source>
        <dbReference type="Proteomes" id="UP000712007"/>
    </source>
</evidence>
<reference evidence="1" key="2">
    <citation type="journal article" date="2021" name="PeerJ">
        <title>Extensive microbial diversity within the chicken gut microbiome revealed by metagenomics and culture.</title>
        <authorList>
            <person name="Gilroy R."/>
            <person name="Ravi A."/>
            <person name="Getino M."/>
            <person name="Pursley I."/>
            <person name="Horton D.L."/>
            <person name="Alikhan N.F."/>
            <person name="Baker D."/>
            <person name="Gharbi K."/>
            <person name="Hall N."/>
            <person name="Watson M."/>
            <person name="Adriaenssens E.M."/>
            <person name="Foster-Nyarko E."/>
            <person name="Jarju S."/>
            <person name="Secka A."/>
            <person name="Antonio M."/>
            <person name="Oren A."/>
            <person name="Chaudhuri R.R."/>
            <person name="La Ragione R."/>
            <person name="Hildebrand F."/>
            <person name="Pallen M.J."/>
        </authorList>
    </citation>
    <scope>NUCLEOTIDE SEQUENCE</scope>
    <source>
        <strain evidence="1">3924</strain>
    </source>
</reference>
<gene>
    <name evidence="1" type="ORF">IAC51_04785</name>
</gene>
<dbReference type="AlphaFoldDB" id="A0A940IER8"/>
<dbReference type="PROSITE" id="PS51257">
    <property type="entry name" value="PROKAR_LIPOPROTEIN"/>
    <property type="match status" value="1"/>
</dbReference>
<reference evidence="1" key="1">
    <citation type="submission" date="2020-10" db="EMBL/GenBank/DDBJ databases">
        <authorList>
            <person name="Gilroy R."/>
        </authorList>
    </citation>
    <scope>NUCLEOTIDE SEQUENCE</scope>
    <source>
        <strain evidence="1">3924</strain>
    </source>
</reference>
<proteinExistence type="predicted"/>
<accession>A0A940IER8</accession>
<evidence type="ECO:0008006" key="3">
    <source>
        <dbReference type="Google" id="ProtNLM"/>
    </source>
</evidence>
<organism evidence="1 2">
    <name type="scientific">Candidatus Aphodosoma intestinipullorum</name>
    <dbReference type="NCBI Taxonomy" id="2840674"/>
    <lineage>
        <taxon>Bacteria</taxon>
        <taxon>Pseudomonadati</taxon>
        <taxon>Bacteroidota</taxon>
        <taxon>Bacteroidia</taxon>
        <taxon>Bacteroidales</taxon>
        <taxon>Candidatus Aphodosoma</taxon>
    </lineage>
</organism>
<comment type="caution">
    <text evidence="1">The sequence shown here is derived from an EMBL/GenBank/DDBJ whole genome shotgun (WGS) entry which is preliminary data.</text>
</comment>
<evidence type="ECO:0000313" key="1">
    <source>
        <dbReference type="EMBL" id="MBO8439949.1"/>
    </source>
</evidence>
<dbReference type="EMBL" id="JADIMV010000079">
    <property type="protein sequence ID" value="MBO8439949.1"/>
    <property type="molecule type" value="Genomic_DNA"/>
</dbReference>
<sequence length="182" mass="20495">MKKSALILALPLLLAGCEGGGNGPLPEFPSEFYGYAMTSWMYYFATTDNESIQFERDYSRDYEEAIIADGEILPAADEVVAYKENEVYGGGNDAVLTYKMEARGRKTMTFIVECDAAEGKKMKDFRAEARLTAETYEEFAALLAERIELKDPDRPEVSVVLRKGHGIVEVDFGEYAIWRDRL</sequence>
<dbReference type="Proteomes" id="UP000712007">
    <property type="component" value="Unassembled WGS sequence"/>
</dbReference>
<protein>
    <recommendedName>
        <fullName evidence="3">Lipoprotein</fullName>
    </recommendedName>
</protein>